<accession>A0A1I0NI83</accession>
<evidence type="ECO:0000259" key="5">
    <source>
        <dbReference type="PROSITE" id="PS50112"/>
    </source>
</evidence>
<dbReference type="EMBL" id="FOJI01000003">
    <property type="protein sequence ID" value="SEW01150.1"/>
    <property type="molecule type" value="Genomic_DNA"/>
</dbReference>
<keyword evidence="3" id="KW-1133">Transmembrane helix</keyword>
<dbReference type="PROSITE" id="PS50111">
    <property type="entry name" value="CHEMOTAXIS_TRANSDUC_2"/>
    <property type="match status" value="1"/>
</dbReference>
<dbReference type="OrthoDB" id="9760371at2"/>
<keyword evidence="3" id="KW-0812">Transmembrane</keyword>
<dbReference type="Gene3D" id="1.10.287.950">
    <property type="entry name" value="Methyl-accepting chemotaxis protein"/>
    <property type="match status" value="1"/>
</dbReference>
<reference evidence="6 7" key="1">
    <citation type="submission" date="2016-10" db="EMBL/GenBank/DDBJ databases">
        <authorList>
            <person name="de Groot N.N."/>
        </authorList>
    </citation>
    <scope>NUCLEOTIDE SEQUENCE [LARGE SCALE GENOMIC DNA]</scope>
    <source>
        <strain evidence="6 7">DSM 9179</strain>
    </source>
</reference>
<evidence type="ECO:0000256" key="2">
    <source>
        <dbReference type="PROSITE-ProRule" id="PRU00284"/>
    </source>
</evidence>
<dbReference type="SUPFAM" id="SSF58104">
    <property type="entry name" value="Methyl-accepting chemotaxis protein (MCP) signaling domain"/>
    <property type="match status" value="1"/>
</dbReference>
<dbReference type="InterPro" id="IPR035965">
    <property type="entry name" value="PAS-like_dom_sf"/>
</dbReference>
<name>A0A1I0NI83_9FIRM</name>
<evidence type="ECO:0000256" key="1">
    <source>
        <dbReference type="ARBA" id="ARBA00023224"/>
    </source>
</evidence>
<dbReference type="InterPro" id="IPR000014">
    <property type="entry name" value="PAS"/>
</dbReference>
<evidence type="ECO:0000259" key="4">
    <source>
        <dbReference type="PROSITE" id="PS50111"/>
    </source>
</evidence>
<evidence type="ECO:0000313" key="7">
    <source>
        <dbReference type="Proteomes" id="UP000199701"/>
    </source>
</evidence>
<dbReference type="PROSITE" id="PS50112">
    <property type="entry name" value="PAS"/>
    <property type="match status" value="1"/>
</dbReference>
<feature type="domain" description="PAS" evidence="5">
    <location>
        <begin position="407"/>
        <end position="431"/>
    </location>
</feature>
<feature type="domain" description="Methyl-accepting transducer" evidence="4">
    <location>
        <begin position="111"/>
        <end position="368"/>
    </location>
</feature>
<dbReference type="PANTHER" id="PTHR32089">
    <property type="entry name" value="METHYL-ACCEPTING CHEMOTAXIS PROTEIN MCPB"/>
    <property type="match status" value="1"/>
</dbReference>
<dbReference type="RefSeq" id="WP_092451239.1">
    <property type="nucleotide sequence ID" value="NZ_FOJI01000003.1"/>
</dbReference>
<protein>
    <submittedName>
        <fullName evidence="6">PAS domain S-box-containing protein</fullName>
    </submittedName>
</protein>
<dbReference type="AlphaFoldDB" id="A0A1I0NI83"/>
<dbReference type="STRING" id="99656.SAMN05421659_103129"/>
<dbReference type="SMART" id="SM00283">
    <property type="entry name" value="MA"/>
    <property type="match status" value="1"/>
</dbReference>
<keyword evidence="7" id="KW-1185">Reference proteome</keyword>
<evidence type="ECO:0000313" key="6">
    <source>
        <dbReference type="EMBL" id="SEW01150.1"/>
    </source>
</evidence>
<keyword evidence="1 2" id="KW-0807">Transducer</keyword>
<proteinExistence type="predicted"/>
<sequence length="502" mass="55280">MEKNKFQNQRGVAKKVFLVGLLLIAAATFTVINIFCLLVLNVKTGYLLISISLASLLAILTDIYLVYKVHLYCKALNEKIEKESFGRKSLLRNISSNSEQVSRTLNDVVKTISDSYQAFEELTQTIESISLSTDTQATVTRDGEDAANELGKVIDNIQKYITTMNDEIKKVIELKDEGSKTIALLTVKTVSSANSINEIDTLINETNINAVKISEASSMIKGISSQTNLLALNAAIEAARAGEAGKGFAIVADEIRKLAEQTTESAKKIDEIVNNLQFKSNSAVETINAVKKDFSEQYLMVEKTAEKFGGINYEIEQVVLSIDKLNGSSQDMDKKKEEILEIIHNLSAIAQENAAGTEQAAASTEELTNSMSEIVEKSKESIKFVINSMNEVANASSENGCFFYRHDTNGVFNHISPSVTTVLGYTVEEFMIDFTTSMTDNPINAKAEEYTALSIQGIQQQPYYVEVKHKNKSVRMLEVTEFPVFGEKGLVEAVEGLAIDIT</sequence>
<dbReference type="PANTHER" id="PTHR32089:SF112">
    <property type="entry name" value="LYSOZYME-LIKE PROTEIN-RELATED"/>
    <property type="match status" value="1"/>
</dbReference>
<dbReference type="SUPFAM" id="SSF55785">
    <property type="entry name" value="PYP-like sensor domain (PAS domain)"/>
    <property type="match status" value="1"/>
</dbReference>
<dbReference type="Proteomes" id="UP000199701">
    <property type="component" value="Unassembled WGS sequence"/>
</dbReference>
<keyword evidence="3" id="KW-0472">Membrane</keyword>
<evidence type="ECO:0000256" key="3">
    <source>
        <dbReference type="SAM" id="Phobius"/>
    </source>
</evidence>
<dbReference type="GO" id="GO:0016020">
    <property type="term" value="C:membrane"/>
    <property type="evidence" value="ECO:0007669"/>
    <property type="project" value="InterPro"/>
</dbReference>
<feature type="transmembrane region" description="Helical" evidence="3">
    <location>
        <begin position="16"/>
        <end position="40"/>
    </location>
</feature>
<gene>
    <name evidence="6" type="ORF">SAMN05421659_103129</name>
</gene>
<dbReference type="Pfam" id="PF00015">
    <property type="entry name" value="MCPsignal"/>
    <property type="match status" value="1"/>
</dbReference>
<dbReference type="InterPro" id="IPR004089">
    <property type="entry name" value="MCPsignal_dom"/>
</dbReference>
<dbReference type="GO" id="GO:0007165">
    <property type="term" value="P:signal transduction"/>
    <property type="evidence" value="ECO:0007669"/>
    <property type="project" value="UniProtKB-KW"/>
</dbReference>
<dbReference type="CDD" id="cd00130">
    <property type="entry name" value="PAS"/>
    <property type="match status" value="1"/>
</dbReference>
<dbReference type="Gene3D" id="3.30.450.20">
    <property type="entry name" value="PAS domain"/>
    <property type="match status" value="1"/>
</dbReference>
<feature type="transmembrane region" description="Helical" evidence="3">
    <location>
        <begin position="46"/>
        <end position="67"/>
    </location>
</feature>
<organism evidence="6 7">
    <name type="scientific">[Clostridium] fimetarium</name>
    <dbReference type="NCBI Taxonomy" id="99656"/>
    <lineage>
        <taxon>Bacteria</taxon>
        <taxon>Bacillati</taxon>
        <taxon>Bacillota</taxon>
        <taxon>Clostridia</taxon>
        <taxon>Lachnospirales</taxon>
        <taxon>Lachnospiraceae</taxon>
    </lineage>
</organism>